<feature type="domain" description="HEPN" evidence="1">
    <location>
        <begin position="8"/>
        <end position="118"/>
    </location>
</feature>
<reference evidence="2 3" key="1">
    <citation type="submission" date="2019-06" db="EMBL/GenBank/DDBJ databases">
        <title>Genome sequence of Litorilinea aerophila BAA-2444.</title>
        <authorList>
            <person name="Maclea K.S."/>
            <person name="Maurais E.G."/>
            <person name="Iannazzi L.C."/>
        </authorList>
    </citation>
    <scope>NUCLEOTIDE SEQUENCE [LARGE SCALE GENOMIC DNA]</scope>
    <source>
        <strain evidence="2 3">ATCC BAA-2444</strain>
    </source>
</reference>
<gene>
    <name evidence="2" type="ORF">FKZ61_23280</name>
</gene>
<dbReference type="SMART" id="SM00748">
    <property type="entry name" value="HEPN"/>
    <property type="match status" value="1"/>
</dbReference>
<organism evidence="2 3">
    <name type="scientific">Litorilinea aerophila</name>
    <dbReference type="NCBI Taxonomy" id="1204385"/>
    <lineage>
        <taxon>Bacteria</taxon>
        <taxon>Bacillati</taxon>
        <taxon>Chloroflexota</taxon>
        <taxon>Caldilineae</taxon>
        <taxon>Caldilineales</taxon>
        <taxon>Caldilineaceae</taxon>
        <taxon>Litorilinea</taxon>
    </lineage>
</organism>
<dbReference type="Proteomes" id="UP000317371">
    <property type="component" value="Unassembled WGS sequence"/>
</dbReference>
<proteinExistence type="predicted"/>
<keyword evidence="3" id="KW-1185">Reference proteome</keyword>
<dbReference type="SUPFAM" id="SSF81593">
    <property type="entry name" value="Nucleotidyltransferase substrate binding subunit/domain"/>
    <property type="match status" value="1"/>
</dbReference>
<comment type="caution">
    <text evidence="2">The sequence shown here is derived from an EMBL/GenBank/DDBJ whole genome shotgun (WGS) entry which is preliminary data.</text>
</comment>
<name>A0A540V8B6_9CHLR</name>
<dbReference type="Pfam" id="PF05168">
    <property type="entry name" value="HEPN"/>
    <property type="match status" value="1"/>
</dbReference>
<evidence type="ECO:0000313" key="2">
    <source>
        <dbReference type="EMBL" id="TQE93000.1"/>
    </source>
</evidence>
<dbReference type="EMBL" id="VIGC01000060">
    <property type="protein sequence ID" value="TQE93000.1"/>
    <property type="molecule type" value="Genomic_DNA"/>
</dbReference>
<dbReference type="RefSeq" id="WP_141612581.1">
    <property type="nucleotide sequence ID" value="NZ_VIGC02000060.1"/>
</dbReference>
<evidence type="ECO:0000259" key="1">
    <source>
        <dbReference type="PROSITE" id="PS50910"/>
    </source>
</evidence>
<protein>
    <submittedName>
        <fullName evidence="2">HEPN domain-containing protein</fullName>
    </submittedName>
</protein>
<dbReference type="InParanoid" id="A0A540V8B6"/>
<dbReference type="Gene3D" id="1.20.120.330">
    <property type="entry name" value="Nucleotidyltransferases domain 2"/>
    <property type="match status" value="1"/>
</dbReference>
<evidence type="ECO:0000313" key="3">
    <source>
        <dbReference type="Proteomes" id="UP000317371"/>
    </source>
</evidence>
<dbReference type="OrthoDB" id="9808176at2"/>
<dbReference type="PROSITE" id="PS50910">
    <property type="entry name" value="HEPN"/>
    <property type="match status" value="1"/>
</dbReference>
<accession>A0A540V8B6</accession>
<dbReference type="InterPro" id="IPR007842">
    <property type="entry name" value="HEPN_dom"/>
</dbReference>
<dbReference type="AlphaFoldDB" id="A0A540V8B6"/>
<sequence>MNRYQDWLAQAERDLQRAAIDIKYEYWEWACFTAQQAAEKAVKALLMHQGYSAWGHSITPMLRNLETLNVPTALIEKAQSLDAYYIPTRYPNGFAEGKPADYYNESQAREAVDAATEIIRFCKTHITESK</sequence>